<dbReference type="InterPro" id="IPR007169">
    <property type="entry name" value="RemA-like"/>
</dbReference>
<dbReference type="RefSeq" id="WP_025434426.1">
    <property type="nucleotide sequence ID" value="NZ_CP007452.1"/>
</dbReference>
<dbReference type="HOGENOM" id="CLU_173118_0_0_9"/>
<dbReference type="Pfam" id="PF04025">
    <property type="entry name" value="RemA-like"/>
    <property type="match status" value="1"/>
</dbReference>
<dbReference type="STRING" id="1286171.EAL2_c00050"/>
<sequence length="97" mass="11039">MFFHLGENHYIDAKEILMIIDIKSALSSKITRDFIEKAKNSGNSVMLSSGKPKSIIVARKKISKGYVIKAYYSSISSTTLLKRSYQYDFSSFEMEVI</sequence>
<accession>W8TC38</accession>
<dbReference type="OrthoDB" id="9811390at2"/>
<proteinExistence type="predicted"/>
<dbReference type="EMBL" id="CP007452">
    <property type="protein sequence ID" value="AHM55373.1"/>
    <property type="molecule type" value="Genomic_DNA"/>
</dbReference>
<organism evidence="1 2">
    <name type="scientific">Peptoclostridium acidaminophilum DSM 3953</name>
    <dbReference type="NCBI Taxonomy" id="1286171"/>
    <lineage>
        <taxon>Bacteria</taxon>
        <taxon>Bacillati</taxon>
        <taxon>Bacillota</taxon>
        <taxon>Clostridia</taxon>
        <taxon>Peptostreptococcales</taxon>
        <taxon>Peptoclostridiaceae</taxon>
        <taxon>Peptoclostridium</taxon>
    </lineage>
</organism>
<evidence type="ECO:0000313" key="2">
    <source>
        <dbReference type="Proteomes" id="UP000019591"/>
    </source>
</evidence>
<evidence type="ECO:0000313" key="1">
    <source>
        <dbReference type="EMBL" id="AHM55373.1"/>
    </source>
</evidence>
<protein>
    <recommendedName>
        <fullName evidence="3">DUF370 domain-containing protein</fullName>
    </recommendedName>
</protein>
<name>W8TC38_PEPAC</name>
<dbReference type="NCBIfam" id="NF046065">
    <property type="entry name" value="MtxRegRemB"/>
    <property type="match status" value="1"/>
</dbReference>
<gene>
    <name evidence="1" type="ORF">EAL2_c00050</name>
</gene>
<dbReference type="Proteomes" id="UP000019591">
    <property type="component" value="Chromosome"/>
</dbReference>
<keyword evidence="2" id="KW-1185">Reference proteome</keyword>
<dbReference type="KEGG" id="eac:EAL2_c00050"/>
<dbReference type="AlphaFoldDB" id="W8TC38"/>
<evidence type="ECO:0008006" key="3">
    <source>
        <dbReference type="Google" id="ProtNLM"/>
    </source>
</evidence>
<dbReference type="PATRIC" id="fig|1286171.3.peg.5"/>
<reference evidence="1 2" key="1">
    <citation type="journal article" date="2014" name="Genome Announc.">
        <title>Complete Genome Sequence of Amino Acid-Utilizing Eubacterium acidaminophilum al-2 (DSM 3953).</title>
        <authorList>
            <person name="Poehlein A."/>
            <person name="Andreesen J.R."/>
            <person name="Daniel R."/>
        </authorList>
    </citation>
    <scope>NUCLEOTIDE SEQUENCE [LARGE SCALE GENOMIC DNA]</scope>
    <source>
        <strain evidence="1 2">DSM 3953</strain>
    </source>
</reference>